<proteinExistence type="predicted"/>
<gene>
    <name evidence="1" type="ORF">NCTC10717_01902</name>
</gene>
<accession>A0A380N2L6</accession>
<dbReference type="AlphaFoldDB" id="A0A380N2L6"/>
<organism evidence="1 2">
    <name type="scientific">Suttonella indologenes</name>
    <dbReference type="NCBI Taxonomy" id="13276"/>
    <lineage>
        <taxon>Bacteria</taxon>
        <taxon>Pseudomonadati</taxon>
        <taxon>Pseudomonadota</taxon>
        <taxon>Gammaproteobacteria</taxon>
        <taxon>Cardiobacteriales</taxon>
        <taxon>Cardiobacteriaceae</taxon>
        <taxon>Suttonella</taxon>
    </lineage>
</organism>
<reference evidence="1 2" key="1">
    <citation type="submission" date="2018-06" db="EMBL/GenBank/DDBJ databases">
        <authorList>
            <consortium name="Pathogen Informatics"/>
            <person name="Doyle S."/>
        </authorList>
    </citation>
    <scope>NUCLEOTIDE SEQUENCE [LARGE SCALE GENOMIC DNA]</scope>
    <source>
        <strain evidence="1 2">NCTC10717</strain>
    </source>
</reference>
<dbReference type="RefSeq" id="WP_172459485.1">
    <property type="nucleotide sequence ID" value="NZ_UHIA01000004.1"/>
</dbReference>
<protein>
    <submittedName>
        <fullName evidence="1">Uncharacterized protein</fullName>
    </submittedName>
</protein>
<dbReference type="EMBL" id="UHIA01000004">
    <property type="protein sequence ID" value="SUO98161.1"/>
    <property type="molecule type" value="Genomic_DNA"/>
</dbReference>
<sequence length="58" mass="6661">MPLSKHSIITPLVSQKKLQRLPLGMYRAQHGETGETGETDIRRRNVMLNSKYKTYIAC</sequence>
<evidence type="ECO:0000313" key="2">
    <source>
        <dbReference type="Proteomes" id="UP000254575"/>
    </source>
</evidence>
<dbReference type="Proteomes" id="UP000254575">
    <property type="component" value="Unassembled WGS sequence"/>
</dbReference>
<keyword evidence="2" id="KW-1185">Reference proteome</keyword>
<evidence type="ECO:0000313" key="1">
    <source>
        <dbReference type="EMBL" id="SUO98161.1"/>
    </source>
</evidence>
<name>A0A380N2L6_9GAMM</name>